<protein>
    <recommendedName>
        <fullName evidence="3">Lipoprotein</fullName>
    </recommendedName>
</protein>
<comment type="caution">
    <text evidence="1">The sequence shown here is derived from an EMBL/GenBank/DDBJ whole genome shotgun (WGS) entry which is preliminary data.</text>
</comment>
<dbReference type="Proteomes" id="UP000012099">
    <property type="component" value="Unassembled WGS sequence"/>
</dbReference>
<accession>A0ABN0IYP4</accession>
<evidence type="ECO:0000313" key="1">
    <source>
        <dbReference type="EMBL" id="EMM99522.1"/>
    </source>
</evidence>
<name>A0ABN0IYP4_9LEPT</name>
<dbReference type="EMBL" id="AHMH02000114">
    <property type="protein sequence ID" value="EMM99522.1"/>
    <property type="molecule type" value="Genomic_DNA"/>
</dbReference>
<gene>
    <name evidence="1" type="ORF">LEP1GSC035_1220</name>
</gene>
<proteinExistence type="predicted"/>
<evidence type="ECO:0000313" key="2">
    <source>
        <dbReference type="Proteomes" id="UP000012099"/>
    </source>
</evidence>
<sequence length="48" mass="5521">MSSHVLGNLYKIPKEGSSYQISACNRCLVTFFKLKILYRGRLKHSNSM</sequence>
<evidence type="ECO:0008006" key="3">
    <source>
        <dbReference type="Google" id="ProtNLM"/>
    </source>
</evidence>
<organism evidence="1 2">
    <name type="scientific">Leptospira noguchii str. 2007001578</name>
    <dbReference type="NCBI Taxonomy" id="1049974"/>
    <lineage>
        <taxon>Bacteria</taxon>
        <taxon>Pseudomonadati</taxon>
        <taxon>Spirochaetota</taxon>
        <taxon>Spirochaetia</taxon>
        <taxon>Leptospirales</taxon>
        <taxon>Leptospiraceae</taxon>
        <taxon>Leptospira</taxon>
    </lineage>
</organism>
<reference evidence="1 2" key="1">
    <citation type="submission" date="2013-01" db="EMBL/GenBank/DDBJ databases">
        <authorList>
            <person name="Harkins D.M."/>
            <person name="Durkin A.S."/>
            <person name="Brinkac L.M."/>
            <person name="Haft D.H."/>
            <person name="Selengut J.D."/>
            <person name="Sanka R."/>
            <person name="DePew J."/>
            <person name="Purushe J."/>
            <person name="Whelen A.C."/>
            <person name="Vinetz J.M."/>
            <person name="Sutton G.G."/>
            <person name="Nierman W.C."/>
            <person name="Fouts D.E."/>
        </authorList>
    </citation>
    <scope>NUCLEOTIDE SEQUENCE [LARGE SCALE GENOMIC DNA]</scope>
    <source>
        <strain evidence="1 2">2007001578</strain>
    </source>
</reference>
<keyword evidence="2" id="KW-1185">Reference proteome</keyword>